<dbReference type="GO" id="GO:0006633">
    <property type="term" value="P:fatty acid biosynthetic process"/>
    <property type="evidence" value="ECO:0007669"/>
    <property type="project" value="TreeGrafter"/>
</dbReference>
<dbReference type="Gene3D" id="3.40.47.10">
    <property type="match status" value="1"/>
</dbReference>
<reference evidence="4" key="1">
    <citation type="submission" date="2016-06" db="UniProtKB">
        <authorList>
            <consortium name="WormBaseParasite"/>
        </authorList>
    </citation>
    <scope>IDENTIFICATION</scope>
</reference>
<dbReference type="PANTHER" id="PTHR11712">
    <property type="entry name" value="POLYKETIDE SYNTHASE-RELATED"/>
    <property type="match status" value="1"/>
</dbReference>
<evidence type="ECO:0000259" key="3">
    <source>
        <dbReference type="Pfam" id="PF00109"/>
    </source>
</evidence>
<dbReference type="SUPFAM" id="SSF53901">
    <property type="entry name" value="Thiolase-like"/>
    <property type="match status" value="1"/>
</dbReference>
<dbReference type="InterPro" id="IPR014030">
    <property type="entry name" value="Ketoacyl_synth_N"/>
</dbReference>
<dbReference type="AlphaFoldDB" id="A0A183BDF6"/>
<dbReference type="InterPro" id="IPR000794">
    <property type="entry name" value="Beta-ketoacyl_synthase"/>
</dbReference>
<evidence type="ECO:0000256" key="1">
    <source>
        <dbReference type="ARBA" id="ARBA00013191"/>
    </source>
</evidence>
<accession>A0A183BDF6</accession>
<evidence type="ECO:0000256" key="2">
    <source>
        <dbReference type="ARBA" id="ARBA00022679"/>
    </source>
</evidence>
<name>A0A183BDF6_9TREM</name>
<dbReference type="InterPro" id="IPR016039">
    <property type="entry name" value="Thiolase-like"/>
</dbReference>
<dbReference type="EC" id="2.3.1.41" evidence="1"/>
<dbReference type="WBParaSite" id="ECPE_0001728601-mRNA-1">
    <property type="protein sequence ID" value="ECPE_0001728601-mRNA-1"/>
    <property type="gene ID" value="ECPE_0001728601"/>
</dbReference>
<dbReference type="GO" id="GO:0005739">
    <property type="term" value="C:mitochondrion"/>
    <property type="evidence" value="ECO:0007669"/>
    <property type="project" value="TreeGrafter"/>
</dbReference>
<sequence>LISGVHFGTGLDGVSEVANTAKGISEGVYKSIGPYALTRSLANMPAGVISRLWGLRGPCMAGNTACATGLHAIGDAYRMSRCGV</sequence>
<evidence type="ECO:0000313" key="4">
    <source>
        <dbReference type="WBParaSite" id="ECPE_0001728601-mRNA-1"/>
    </source>
</evidence>
<dbReference type="Pfam" id="PF00109">
    <property type="entry name" value="ketoacyl-synt"/>
    <property type="match status" value="1"/>
</dbReference>
<dbReference type="PANTHER" id="PTHR11712:SF336">
    <property type="entry name" value="3-OXOACYL-[ACYL-CARRIER-PROTEIN] SYNTHASE, MITOCHONDRIAL"/>
    <property type="match status" value="1"/>
</dbReference>
<dbReference type="GO" id="GO:0004315">
    <property type="term" value="F:3-oxoacyl-[acyl-carrier-protein] synthase activity"/>
    <property type="evidence" value="ECO:0007669"/>
    <property type="project" value="UniProtKB-EC"/>
</dbReference>
<organism evidence="4">
    <name type="scientific">Echinostoma caproni</name>
    <dbReference type="NCBI Taxonomy" id="27848"/>
    <lineage>
        <taxon>Eukaryota</taxon>
        <taxon>Metazoa</taxon>
        <taxon>Spiralia</taxon>
        <taxon>Lophotrochozoa</taxon>
        <taxon>Platyhelminthes</taxon>
        <taxon>Trematoda</taxon>
        <taxon>Digenea</taxon>
        <taxon>Plagiorchiida</taxon>
        <taxon>Echinostomata</taxon>
        <taxon>Echinostomatoidea</taxon>
        <taxon>Echinostomatidae</taxon>
        <taxon>Echinostoma</taxon>
    </lineage>
</organism>
<proteinExistence type="predicted"/>
<protein>
    <recommendedName>
        <fullName evidence="1">beta-ketoacyl-[acyl-carrier-protein] synthase I</fullName>
        <ecNumber evidence="1">2.3.1.41</ecNumber>
    </recommendedName>
</protein>
<feature type="domain" description="Beta-ketoacyl synthase-like N-terminal" evidence="3">
    <location>
        <begin position="4"/>
        <end position="78"/>
    </location>
</feature>
<keyword evidence="2" id="KW-0808">Transferase</keyword>